<gene>
    <name evidence="3" type="ORF">B0J11DRAFT_424019</name>
</gene>
<feature type="region of interest" description="Disordered" evidence="1">
    <location>
        <begin position="1"/>
        <end position="29"/>
    </location>
</feature>
<dbReference type="Gene3D" id="3.40.50.300">
    <property type="entry name" value="P-loop containing nucleotide triphosphate hydrolases"/>
    <property type="match status" value="1"/>
</dbReference>
<keyword evidence="4" id="KW-1185">Reference proteome</keyword>
<name>A0A9P9EJX3_9PLEO</name>
<dbReference type="GO" id="GO:0016787">
    <property type="term" value="F:hydrolase activity"/>
    <property type="evidence" value="ECO:0007669"/>
    <property type="project" value="UniProtKB-KW"/>
</dbReference>
<evidence type="ECO:0000259" key="2">
    <source>
        <dbReference type="Pfam" id="PF01926"/>
    </source>
</evidence>
<reference evidence="3" key="1">
    <citation type="journal article" date="2021" name="Nat. Commun.">
        <title>Genetic determinants of endophytism in the Arabidopsis root mycobiome.</title>
        <authorList>
            <person name="Mesny F."/>
            <person name="Miyauchi S."/>
            <person name="Thiergart T."/>
            <person name="Pickel B."/>
            <person name="Atanasova L."/>
            <person name="Karlsson M."/>
            <person name="Huettel B."/>
            <person name="Barry K.W."/>
            <person name="Haridas S."/>
            <person name="Chen C."/>
            <person name="Bauer D."/>
            <person name="Andreopoulos W."/>
            <person name="Pangilinan J."/>
            <person name="LaButti K."/>
            <person name="Riley R."/>
            <person name="Lipzen A."/>
            <person name="Clum A."/>
            <person name="Drula E."/>
            <person name="Henrissat B."/>
            <person name="Kohler A."/>
            <person name="Grigoriev I.V."/>
            <person name="Martin F.M."/>
            <person name="Hacquard S."/>
        </authorList>
    </citation>
    <scope>NUCLEOTIDE SEQUENCE</scope>
    <source>
        <strain evidence="3">MPI-CAGE-CH-0243</strain>
    </source>
</reference>
<dbReference type="InterPro" id="IPR006073">
    <property type="entry name" value="GTP-bd"/>
</dbReference>
<dbReference type="AlphaFoldDB" id="A0A9P9EJX3"/>
<organism evidence="3 4">
    <name type="scientific">Dendryphion nanum</name>
    <dbReference type="NCBI Taxonomy" id="256645"/>
    <lineage>
        <taxon>Eukaryota</taxon>
        <taxon>Fungi</taxon>
        <taxon>Dikarya</taxon>
        <taxon>Ascomycota</taxon>
        <taxon>Pezizomycotina</taxon>
        <taxon>Dothideomycetes</taxon>
        <taxon>Pleosporomycetidae</taxon>
        <taxon>Pleosporales</taxon>
        <taxon>Torulaceae</taxon>
        <taxon>Dendryphion</taxon>
    </lineage>
</organism>
<dbReference type="InterPro" id="IPR027417">
    <property type="entry name" value="P-loop_NTPase"/>
</dbReference>
<accession>A0A9P9EJX3</accession>
<dbReference type="Proteomes" id="UP000700596">
    <property type="component" value="Unassembled WGS sequence"/>
</dbReference>
<sequence>MAASRRRFDKHATHFRPGTTSSRRNAFAPISGLQNPPDAIIAVMGKTGSGKSSFISKLAVDDYVNAVGHKLKSETQNVYEVSCVAGGHNILLIDTPGFDDTNAETGTILKRIADWLQEYSHEKKLLNGLIYCHDITDSRFGGSSVKNLTLFEKLTGQDSMKNVVLLSTKWDGIDQETGEQRDQELKSTPSFWKIMLADGAKALRHNGTKTSAEKVVLALLNRQPAAVRLQIELAQGKRISETAAGAYVDHEIIKLQNTHRDEMNGLKEQIADAEKRSEFKFSDLVDW</sequence>
<dbReference type="OrthoDB" id="8954335at2759"/>
<evidence type="ECO:0000313" key="4">
    <source>
        <dbReference type="Proteomes" id="UP000700596"/>
    </source>
</evidence>
<protein>
    <submittedName>
        <fullName evidence="3">P-loop containing nucleoside triphosphate hydrolase protein</fullName>
    </submittedName>
</protein>
<comment type="caution">
    <text evidence="3">The sequence shown here is derived from an EMBL/GenBank/DDBJ whole genome shotgun (WGS) entry which is preliminary data.</text>
</comment>
<dbReference type="SUPFAM" id="SSF52540">
    <property type="entry name" value="P-loop containing nucleoside triphosphate hydrolases"/>
    <property type="match status" value="1"/>
</dbReference>
<dbReference type="Pfam" id="PF01926">
    <property type="entry name" value="MMR_HSR1"/>
    <property type="match status" value="1"/>
</dbReference>
<feature type="domain" description="G" evidence="2">
    <location>
        <begin position="41"/>
        <end position="105"/>
    </location>
</feature>
<dbReference type="EMBL" id="JAGMWT010000001">
    <property type="protein sequence ID" value="KAH7138411.1"/>
    <property type="molecule type" value="Genomic_DNA"/>
</dbReference>
<keyword evidence="3" id="KW-0378">Hydrolase</keyword>
<evidence type="ECO:0000256" key="1">
    <source>
        <dbReference type="SAM" id="MobiDB-lite"/>
    </source>
</evidence>
<proteinExistence type="predicted"/>
<dbReference type="CDD" id="cd00882">
    <property type="entry name" value="Ras_like_GTPase"/>
    <property type="match status" value="1"/>
</dbReference>
<dbReference type="GO" id="GO:0005525">
    <property type="term" value="F:GTP binding"/>
    <property type="evidence" value="ECO:0007669"/>
    <property type="project" value="InterPro"/>
</dbReference>
<evidence type="ECO:0000313" key="3">
    <source>
        <dbReference type="EMBL" id="KAH7138411.1"/>
    </source>
</evidence>